<name>A0A147HR24_9SPHN</name>
<gene>
    <name evidence="1" type="ORF">NS319_19305</name>
</gene>
<evidence type="ECO:0000313" key="1">
    <source>
        <dbReference type="EMBL" id="KTT63122.1"/>
    </source>
</evidence>
<comment type="caution">
    <text evidence="1">The sequence shown here is derived from an EMBL/GenBank/DDBJ whole genome shotgun (WGS) entry which is preliminary data.</text>
</comment>
<evidence type="ECO:0008006" key="3">
    <source>
        <dbReference type="Google" id="ProtNLM"/>
    </source>
</evidence>
<evidence type="ECO:0000313" key="2">
    <source>
        <dbReference type="Proteomes" id="UP000072867"/>
    </source>
</evidence>
<dbReference type="SUPFAM" id="SSF53756">
    <property type="entry name" value="UDP-Glycosyltransferase/glycogen phosphorylase"/>
    <property type="match status" value="1"/>
</dbReference>
<dbReference type="Proteomes" id="UP000072867">
    <property type="component" value="Unassembled WGS sequence"/>
</dbReference>
<reference evidence="1 2" key="1">
    <citation type="journal article" date="2016" name="Front. Microbiol.">
        <title>Genomic Resource of Rice Seed Associated Bacteria.</title>
        <authorList>
            <person name="Midha S."/>
            <person name="Bansal K."/>
            <person name="Sharma S."/>
            <person name="Kumar N."/>
            <person name="Patil P.P."/>
            <person name="Chaudhry V."/>
            <person name="Patil P.B."/>
        </authorList>
    </citation>
    <scope>NUCLEOTIDE SEQUENCE [LARGE SCALE GENOMIC DNA]</scope>
    <source>
        <strain evidence="1 2">NS319</strain>
    </source>
</reference>
<dbReference type="PATRIC" id="fig|33051.3.peg.1773"/>
<dbReference type="Gene3D" id="3.40.50.2000">
    <property type="entry name" value="Glycogen Phosphorylase B"/>
    <property type="match status" value="1"/>
</dbReference>
<dbReference type="EMBL" id="LDTD01000243">
    <property type="protein sequence ID" value="KTT63122.1"/>
    <property type="molecule type" value="Genomic_DNA"/>
</dbReference>
<organism evidence="1 2">
    <name type="scientific">Sphingomonas sanguinis</name>
    <dbReference type="NCBI Taxonomy" id="33051"/>
    <lineage>
        <taxon>Bacteria</taxon>
        <taxon>Pseudomonadati</taxon>
        <taxon>Pseudomonadota</taxon>
        <taxon>Alphaproteobacteria</taxon>
        <taxon>Sphingomonadales</taxon>
        <taxon>Sphingomonadaceae</taxon>
        <taxon>Sphingomonas</taxon>
    </lineage>
</organism>
<proteinExistence type="predicted"/>
<accession>A0A147HR24</accession>
<sequence length="76" mass="8376">MHVLEAHLAGRPVIASDIPAHREQISDPARLFDPRSPASLIKAFQAVCNSDIPAMRPIDHESEEEDLLGRLEPLLA</sequence>
<protein>
    <recommendedName>
        <fullName evidence="3">Glycosyl transferase family 1 domain-containing protein</fullName>
    </recommendedName>
</protein>
<dbReference type="AlphaFoldDB" id="A0A147HR24"/>